<protein>
    <submittedName>
        <fullName evidence="2">Uncharacterized protein</fullName>
    </submittedName>
</protein>
<dbReference type="AlphaFoldDB" id="A0A8S1ET94"/>
<organism evidence="2 3">
    <name type="scientific">Caenorhabditis bovis</name>
    <dbReference type="NCBI Taxonomy" id="2654633"/>
    <lineage>
        <taxon>Eukaryota</taxon>
        <taxon>Metazoa</taxon>
        <taxon>Ecdysozoa</taxon>
        <taxon>Nematoda</taxon>
        <taxon>Chromadorea</taxon>
        <taxon>Rhabditida</taxon>
        <taxon>Rhabditina</taxon>
        <taxon>Rhabditomorpha</taxon>
        <taxon>Rhabditoidea</taxon>
        <taxon>Rhabditidae</taxon>
        <taxon>Peloderinae</taxon>
        <taxon>Caenorhabditis</taxon>
    </lineage>
</organism>
<sequence length="131" mass="14563">MAGRNQSQPTTSRFVPIGQPAPRFVPMSMPMAMPTTSGFIPVQMPVRPPAVPFFTTNCIVNQPVGLRNMDPNSIGYTNIMHITKYGYRVNGKFYPKVKKGTLIKKEDSLFQTGTPELETITEENQEPTSAK</sequence>
<keyword evidence="3" id="KW-1185">Reference proteome</keyword>
<feature type="region of interest" description="Disordered" evidence="1">
    <location>
        <begin position="108"/>
        <end position="131"/>
    </location>
</feature>
<reference evidence="2 3" key="1">
    <citation type="submission" date="2020-04" db="EMBL/GenBank/DDBJ databases">
        <authorList>
            <person name="Laetsch R D."/>
            <person name="Stevens L."/>
            <person name="Kumar S."/>
            <person name="Blaxter L. M."/>
        </authorList>
    </citation>
    <scope>NUCLEOTIDE SEQUENCE [LARGE SCALE GENOMIC DNA]</scope>
</reference>
<evidence type="ECO:0000256" key="1">
    <source>
        <dbReference type="SAM" id="MobiDB-lite"/>
    </source>
</evidence>
<evidence type="ECO:0000313" key="2">
    <source>
        <dbReference type="EMBL" id="CAB3401161.1"/>
    </source>
</evidence>
<dbReference type="Proteomes" id="UP000494206">
    <property type="component" value="Unassembled WGS sequence"/>
</dbReference>
<gene>
    <name evidence="2" type="ORF">CBOVIS_LOCUS3951</name>
</gene>
<dbReference type="EMBL" id="CADEPM010000002">
    <property type="protein sequence ID" value="CAB3401161.1"/>
    <property type="molecule type" value="Genomic_DNA"/>
</dbReference>
<comment type="caution">
    <text evidence="2">The sequence shown here is derived from an EMBL/GenBank/DDBJ whole genome shotgun (WGS) entry which is preliminary data.</text>
</comment>
<proteinExistence type="predicted"/>
<name>A0A8S1ET94_9PELO</name>
<accession>A0A8S1ET94</accession>
<evidence type="ECO:0000313" key="3">
    <source>
        <dbReference type="Proteomes" id="UP000494206"/>
    </source>
</evidence>